<comment type="caution">
    <text evidence="1">The sequence shown here is derived from an EMBL/GenBank/DDBJ whole genome shotgun (WGS) entry which is preliminary data.</text>
</comment>
<dbReference type="EMBL" id="JBHTCM010000019">
    <property type="protein sequence ID" value="MFC7334790.1"/>
    <property type="molecule type" value="Genomic_DNA"/>
</dbReference>
<evidence type="ECO:0000313" key="1">
    <source>
        <dbReference type="EMBL" id="MFC7334790.1"/>
    </source>
</evidence>
<gene>
    <name evidence="1" type="ORF">ACFQPS_16610</name>
</gene>
<name>A0ABW2KZL2_9PROT</name>
<organism evidence="1 2">
    <name type="scientific">Rhodocista pekingensis</name>
    <dbReference type="NCBI Taxonomy" id="201185"/>
    <lineage>
        <taxon>Bacteria</taxon>
        <taxon>Pseudomonadati</taxon>
        <taxon>Pseudomonadota</taxon>
        <taxon>Alphaproteobacteria</taxon>
        <taxon>Rhodospirillales</taxon>
        <taxon>Azospirillaceae</taxon>
        <taxon>Rhodocista</taxon>
    </lineage>
</organism>
<accession>A0ABW2KZL2</accession>
<proteinExistence type="predicted"/>
<dbReference type="Proteomes" id="UP001596456">
    <property type="component" value="Unassembled WGS sequence"/>
</dbReference>
<sequence>MDHLAVWKRALPLSRACLRFAPREMAERLELLRRQTSLSAVTGRVRGLAEDGALTDRTDMARRMALLSSALGPVDEERRLMEAMRASCLALIQEGRVLALGYALPRAVTDRPVPVPAELWQHPVDWEGSRLAGNGLRMEAVRLALPHWLPQIMADAAAAAVGTVTPRPAPRGRPSKRDAVIAAFRHLADAGSIRPERPLAEHYPAIRALVMQATDGTPAGLTDKTLHRLLKPLFDRLR</sequence>
<dbReference type="RefSeq" id="WP_377360335.1">
    <property type="nucleotide sequence ID" value="NZ_JBHTCM010000019.1"/>
</dbReference>
<evidence type="ECO:0000313" key="2">
    <source>
        <dbReference type="Proteomes" id="UP001596456"/>
    </source>
</evidence>
<protein>
    <submittedName>
        <fullName evidence="1">Uncharacterized protein</fullName>
    </submittedName>
</protein>
<reference evidence="2" key="1">
    <citation type="journal article" date="2019" name="Int. J. Syst. Evol. Microbiol.">
        <title>The Global Catalogue of Microorganisms (GCM) 10K type strain sequencing project: providing services to taxonomists for standard genome sequencing and annotation.</title>
        <authorList>
            <consortium name="The Broad Institute Genomics Platform"/>
            <consortium name="The Broad Institute Genome Sequencing Center for Infectious Disease"/>
            <person name="Wu L."/>
            <person name="Ma J."/>
        </authorList>
    </citation>
    <scope>NUCLEOTIDE SEQUENCE [LARGE SCALE GENOMIC DNA]</scope>
    <source>
        <strain evidence="2">CGMCC 1.16275</strain>
    </source>
</reference>
<keyword evidence="2" id="KW-1185">Reference proteome</keyword>